<dbReference type="EMBL" id="CAJPDQ010000001">
    <property type="protein sequence ID" value="CAF9903917.1"/>
    <property type="molecule type" value="Genomic_DNA"/>
</dbReference>
<feature type="transmembrane region" description="Helical" evidence="7">
    <location>
        <begin position="20"/>
        <end position="42"/>
    </location>
</feature>
<evidence type="ECO:0000256" key="7">
    <source>
        <dbReference type="SAM" id="Phobius"/>
    </source>
</evidence>
<dbReference type="Pfam" id="PF20684">
    <property type="entry name" value="Fung_rhodopsin"/>
    <property type="match status" value="1"/>
</dbReference>
<feature type="compositionally biased region" description="Polar residues" evidence="6">
    <location>
        <begin position="335"/>
        <end position="345"/>
    </location>
</feature>
<dbReference type="PANTHER" id="PTHR33048:SF47">
    <property type="entry name" value="INTEGRAL MEMBRANE PROTEIN-RELATED"/>
    <property type="match status" value="1"/>
</dbReference>
<reference evidence="9" key="1">
    <citation type="submission" date="2021-03" db="EMBL/GenBank/DDBJ databases">
        <authorList>
            <person name="Tagirdzhanova G."/>
        </authorList>
    </citation>
    <scope>NUCLEOTIDE SEQUENCE</scope>
</reference>
<dbReference type="GO" id="GO:0016020">
    <property type="term" value="C:membrane"/>
    <property type="evidence" value="ECO:0007669"/>
    <property type="project" value="UniProtKB-SubCell"/>
</dbReference>
<comment type="caution">
    <text evidence="9">The sequence shown here is derived from an EMBL/GenBank/DDBJ whole genome shotgun (WGS) entry which is preliminary data.</text>
</comment>
<dbReference type="PANTHER" id="PTHR33048">
    <property type="entry name" value="PTH11-LIKE INTEGRAL MEMBRANE PROTEIN (AFU_ORTHOLOGUE AFUA_5G11245)"/>
    <property type="match status" value="1"/>
</dbReference>
<dbReference type="AlphaFoldDB" id="A0A8H3EH49"/>
<evidence type="ECO:0000313" key="10">
    <source>
        <dbReference type="Proteomes" id="UP000664169"/>
    </source>
</evidence>
<feature type="transmembrane region" description="Helical" evidence="7">
    <location>
        <begin position="242"/>
        <end position="260"/>
    </location>
</feature>
<keyword evidence="4 7" id="KW-0472">Membrane</keyword>
<evidence type="ECO:0000256" key="3">
    <source>
        <dbReference type="ARBA" id="ARBA00022989"/>
    </source>
</evidence>
<feature type="region of interest" description="Disordered" evidence="6">
    <location>
        <begin position="335"/>
        <end position="364"/>
    </location>
</feature>
<name>A0A8H3EH49_9LECA</name>
<keyword evidence="2 7" id="KW-0812">Transmembrane</keyword>
<keyword evidence="10" id="KW-1185">Reference proteome</keyword>
<sequence length="364" mass="40929">MSAVQDTIATLRSRGNQITIIGAVMMALAIVAVGLRFLAKAVSHQKTWRWDDTFIILALIVYVVDEALILRAIDQGSRAIDVNSPEWSTFSLLEYVYSMLYWTIIAFTTYSILLLYRNIFAVHNFFLVSSQLIAAVVTIWWISGTIIDARAYQPTEAFWNPSLTGEYVVNYDYFWIGNMIIELFFEAAVLILPVWEVTKLGLNKRKKVLVTVMFAMGGFVLITGILRIHYAWKSNDIIPGTIWLGVHGSVAIISACLPTYRPLLSKIPGLLPVTLHGSGMPGHGNWLSWRKDSIEHTLRYDNTLVDSQSVRGTLIHQPQRTDLPMLDLEVSGQPSFASSTITQPHKISEDLPRTGPPTARERFD</sequence>
<gene>
    <name evidence="9" type="ORF">GOMPHAMPRED_000626</name>
</gene>
<evidence type="ECO:0000256" key="2">
    <source>
        <dbReference type="ARBA" id="ARBA00022692"/>
    </source>
</evidence>
<comment type="similarity">
    <text evidence="5">Belongs to the SAT4 family.</text>
</comment>
<comment type="subcellular location">
    <subcellularLocation>
        <location evidence="1">Membrane</location>
        <topology evidence="1">Multi-pass membrane protein</topology>
    </subcellularLocation>
</comment>
<feature type="transmembrane region" description="Helical" evidence="7">
    <location>
        <begin position="54"/>
        <end position="73"/>
    </location>
</feature>
<evidence type="ECO:0000256" key="4">
    <source>
        <dbReference type="ARBA" id="ARBA00023136"/>
    </source>
</evidence>
<dbReference type="OrthoDB" id="10017208at2759"/>
<feature type="transmembrane region" description="Helical" evidence="7">
    <location>
        <begin position="95"/>
        <end position="116"/>
    </location>
</feature>
<accession>A0A8H3EH49</accession>
<protein>
    <recommendedName>
        <fullName evidence="8">Rhodopsin domain-containing protein</fullName>
    </recommendedName>
</protein>
<dbReference type="InterPro" id="IPR049326">
    <property type="entry name" value="Rhodopsin_dom_fungi"/>
</dbReference>
<dbReference type="Proteomes" id="UP000664169">
    <property type="component" value="Unassembled WGS sequence"/>
</dbReference>
<proteinExistence type="inferred from homology"/>
<feature type="transmembrane region" description="Helical" evidence="7">
    <location>
        <begin position="123"/>
        <end position="142"/>
    </location>
</feature>
<evidence type="ECO:0000313" key="9">
    <source>
        <dbReference type="EMBL" id="CAF9903917.1"/>
    </source>
</evidence>
<dbReference type="InterPro" id="IPR052337">
    <property type="entry name" value="SAT4-like"/>
</dbReference>
<evidence type="ECO:0000259" key="8">
    <source>
        <dbReference type="Pfam" id="PF20684"/>
    </source>
</evidence>
<feature type="transmembrane region" description="Helical" evidence="7">
    <location>
        <begin position="207"/>
        <end position="230"/>
    </location>
</feature>
<feature type="transmembrane region" description="Helical" evidence="7">
    <location>
        <begin position="173"/>
        <end position="195"/>
    </location>
</feature>
<evidence type="ECO:0000256" key="1">
    <source>
        <dbReference type="ARBA" id="ARBA00004141"/>
    </source>
</evidence>
<keyword evidence="3 7" id="KW-1133">Transmembrane helix</keyword>
<evidence type="ECO:0000256" key="6">
    <source>
        <dbReference type="SAM" id="MobiDB-lite"/>
    </source>
</evidence>
<feature type="domain" description="Rhodopsin" evidence="8">
    <location>
        <begin position="35"/>
        <end position="266"/>
    </location>
</feature>
<organism evidence="9 10">
    <name type="scientific">Gomphillus americanus</name>
    <dbReference type="NCBI Taxonomy" id="1940652"/>
    <lineage>
        <taxon>Eukaryota</taxon>
        <taxon>Fungi</taxon>
        <taxon>Dikarya</taxon>
        <taxon>Ascomycota</taxon>
        <taxon>Pezizomycotina</taxon>
        <taxon>Lecanoromycetes</taxon>
        <taxon>OSLEUM clade</taxon>
        <taxon>Ostropomycetidae</taxon>
        <taxon>Ostropales</taxon>
        <taxon>Graphidaceae</taxon>
        <taxon>Gomphilloideae</taxon>
        <taxon>Gomphillus</taxon>
    </lineage>
</organism>
<evidence type="ECO:0000256" key="5">
    <source>
        <dbReference type="ARBA" id="ARBA00038359"/>
    </source>
</evidence>